<evidence type="ECO:0000313" key="4">
    <source>
        <dbReference type="Proteomes" id="UP000240212"/>
    </source>
</evidence>
<keyword evidence="4" id="KW-1185">Reference proteome</keyword>
<dbReference type="OrthoDB" id="9780211at2"/>
<dbReference type="Proteomes" id="UP000240212">
    <property type="component" value="Unassembled WGS sequence"/>
</dbReference>
<dbReference type="PANTHER" id="PTHR12521:SF0">
    <property type="entry name" value="ADP-RIBOSE GLYCOHYDROLASE OARD1"/>
    <property type="match status" value="1"/>
</dbReference>
<dbReference type="AlphaFoldDB" id="A0A2P8VGT7"/>
<name>A0A2P8VGT7_9ENTR</name>
<evidence type="ECO:0000313" key="3">
    <source>
        <dbReference type="EMBL" id="PSN06755.1"/>
    </source>
</evidence>
<sequence length="321" mass="36746">MIRYETGNLLKSHALALVNAVNCQGVMGKGIAYQFKEAFPKNYNIYRDSCKKGDFKIGSILIVHEQGKLIVNFPSKDNWKKKSQYEYIAIGLEKLKSEIIKRNIDSIAIPPLGCGNGGLEWEVVQSMIIKTLGNLESVEIILFAPPAKEKTGLDKSAISVKHLLVHYVFGRISNKYRYALNSVFYMCSLLNNGSYFDFSIKHGRPYSQELDDVINGLKELRGKYKQDFEGFIENYINTHLTKDMEAEFRRFLPSLNFSIEFLNEFSSKEDFVLLSKVLSDVYDDPLVSYDSLDREAEVLEKLITKGIIHKNLLSEYELVKF</sequence>
<reference evidence="3 4" key="1">
    <citation type="submission" date="2018-03" db="EMBL/GenBank/DDBJ databases">
        <title>Draft genome sequence of the first documented clinical Siccibacter turicensis isolate in Austria.</title>
        <authorList>
            <person name="Lepuschitz S."/>
            <person name="Pekard-Amenitsch S."/>
            <person name="Haunold R."/>
            <person name="Schill S."/>
            <person name="Mach R."/>
            <person name="Allerberger F."/>
            <person name="Ruppitsch W."/>
            <person name="Forsythe S.J."/>
        </authorList>
    </citation>
    <scope>NUCLEOTIDE SEQUENCE [LARGE SCALE GENOMIC DNA]</scope>
    <source>
        <strain evidence="3 4">6100069499-17</strain>
    </source>
</reference>
<dbReference type="InterPro" id="IPR050892">
    <property type="entry name" value="ADP-ribose_metab_enzymes"/>
</dbReference>
<dbReference type="EMBL" id="PYEP01000006">
    <property type="protein sequence ID" value="PSN06755.1"/>
    <property type="molecule type" value="Genomic_DNA"/>
</dbReference>
<organism evidence="3 4">
    <name type="scientific">Siccibacter turicensis</name>
    <dbReference type="NCBI Taxonomy" id="357233"/>
    <lineage>
        <taxon>Bacteria</taxon>
        <taxon>Pseudomonadati</taxon>
        <taxon>Pseudomonadota</taxon>
        <taxon>Gammaproteobacteria</taxon>
        <taxon>Enterobacterales</taxon>
        <taxon>Enterobacteriaceae</taxon>
        <taxon>Siccibacter</taxon>
    </lineage>
</organism>
<dbReference type="SUPFAM" id="SSF52949">
    <property type="entry name" value="Macro domain-like"/>
    <property type="match status" value="1"/>
</dbReference>
<dbReference type="PROSITE" id="PS51154">
    <property type="entry name" value="MACRO"/>
    <property type="match status" value="1"/>
</dbReference>
<evidence type="ECO:0000259" key="2">
    <source>
        <dbReference type="PROSITE" id="PS51154"/>
    </source>
</evidence>
<dbReference type="SMART" id="SM00506">
    <property type="entry name" value="A1pp"/>
    <property type="match status" value="1"/>
</dbReference>
<dbReference type="Gene3D" id="3.40.220.10">
    <property type="entry name" value="Leucine Aminopeptidase, subunit E, domain 1"/>
    <property type="match status" value="1"/>
</dbReference>
<feature type="domain" description="Macro" evidence="2">
    <location>
        <begin position="1"/>
        <end position="184"/>
    </location>
</feature>
<comment type="catalytic activity">
    <reaction evidence="1">
        <text>an N-(ADP-alpha-D-ribosyl)-thymidine in DNA + H2O = a thymidine in DNA + ADP-D-ribose</text>
        <dbReference type="Rhea" id="RHEA:71655"/>
        <dbReference type="Rhea" id="RHEA-COMP:13556"/>
        <dbReference type="Rhea" id="RHEA-COMP:18051"/>
        <dbReference type="ChEBI" id="CHEBI:15377"/>
        <dbReference type="ChEBI" id="CHEBI:57967"/>
        <dbReference type="ChEBI" id="CHEBI:137386"/>
        <dbReference type="ChEBI" id="CHEBI:191199"/>
    </reaction>
    <physiologicalReaction direction="left-to-right" evidence="1">
        <dbReference type="Rhea" id="RHEA:71656"/>
    </physiologicalReaction>
</comment>
<dbReference type="CDD" id="cd02901">
    <property type="entry name" value="Macro_Poa1p-like"/>
    <property type="match status" value="1"/>
</dbReference>
<gene>
    <name evidence="3" type="ORF">C7G83_14185</name>
</gene>
<accession>A0A2P8VGT7</accession>
<comment type="caution">
    <text evidence="3">The sequence shown here is derived from an EMBL/GenBank/DDBJ whole genome shotgun (WGS) entry which is preliminary data.</text>
</comment>
<dbReference type="InterPro" id="IPR002589">
    <property type="entry name" value="Macro_dom"/>
</dbReference>
<dbReference type="Pfam" id="PF01661">
    <property type="entry name" value="Macro"/>
    <property type="match status" value="1"/>
</dbReference>
<dbReference type="PANTHER" id="PTHR12521">
    <property type="entry name" value="PROTEIN C6ORF130"/>
    <property type="match status" value="1"/>
</dbReference>
<evidence type="ECO:0000256" key="1">
    <source>
        <dbReference type="ARBA" id="ARBA00035885"/>
    </source>
</evidence>
<dbReference type="GO" id="GO:0140291">
    <property type="term" value="P:peptidyl-glutamate ADP-deribosylation"/>
    <property type="evidence" value="ECO:0007669"/>
    <property type="project" value="TreeGrafter"/>
</dbReference>
<dbReference type="InterPro" id="IPR043472">
    <property type="entry name" value="Macro_dom-like"/>
</dbReference>
<protein>
    <recommendedName>
        <fullName evidence="2">Macro domain-containing protein</fullName>
    </recommendedName>
</protein>
<dbReference type="RefSeq" id="WP_106877713.1">
    <property type="nucleotide sequence ID" value="NZ_PYEP01000006.1"/>
</dbReference>
<proteinExistence type="predicted"/>